<reference evidence="2 3" key="1">
    <citation type="submission" date="2023-09" db="EMBL/GenBank/DDBJ databases">
        <authorList>
            <person name="Rey-Velasco X."/>
        </authorList>
    </citation>
    <scope>NUCLEOTIDE SEQUENCE [LARGE SCALE GENOMIC DNA]</scope>
    <source>
        <strain evidence="2 3">P050</strain>
    </source>
</reference>
<dbReference type="Proteomes" id="UP001252186">
    <property type="component" value="Unassembled WGS sequence"/>
</dbReference>
<evidence type="ECO:0000313" key="3">
    <source>
        <dbReference type="Proteomes" id="UP001252186"/>
    </source>
</evidence>
<dbReference type="InterPro" id="IPR021428">
    <property type="entry name" value="DUF3078"/>
</dbReference>
<protein>
    <submittedName>
        <fullName evidence="2">DUF3078 domain-containing protein</fullName>
    </submittedName>
</protein>
<dbReference type="EMBL" id="JAVRHV010000008">
    <property type="protein sequence ID" value="MDT0554190.1"/>
    <property type="molecule type" value="Genomic_DNA"/>
</dbReference>
<organism evidence="2 3">
    <name type="scientific">Urechidicola vernalis</name>
    <dbReference type="NCBI Taxonomy" id="3075600"/>
    <lineage>
        <taxon>Bacteria</taxon>
        <taxon>Pseudomonadati</taxon>
        <taxon>Bacteroidota</taxon>
        <taxon>Flavobacteriia</taxon>
        <taxon>Flavobacteriales</taxon>
        <taxon>Flavobacteriaceae</taxon>
        <taxon>Urechidicola</taxon>
    </lineage>
</organism>
<feature type="chain" id="PRO_5046392892" evidence="1">
    <location>
        <begin position="25"/>
        <end position="310"/>
    </location>
</feature>
<sequence length="310" mass="35717">MKRLITLILVMGISAIGYSQSDQAIDSLQGWRTSGKISLLINQSAFSNWQAGGDNSFAGNLKVNYNFNYTKDVWSLDNKLLLGYGLTNTEDDGTRKSDDRIELNSILSRAMKKEYWNFSFFMNFKTQFTDGYDYEDDFLDQNPGEDNENYPTSGLFKPAYWQFGPGFLWKKSDRFYVNIAPITSKLTFLTSEIWTYNDDDSSNVFYESSNDVETFGVDPGDNLLYELGMNIRVGYTFTLAKNITVENLIMLYSNYLEDPQNIDIDYTLDIEMKINDWLSTDFTVQTIYDDNSFEGFQVREVFGLGFNLNL</sequence>
<dbReference type="Pfam" id="PF11276">
    <property type="entry name" value="DUF3078"/>
    <property type="match status" value="1"/>
</dbReference>
<name>A0ABU2Y8P2_9FLAO</name>
<feature type="signal peptide" evidence="1">
    <location>
        <begin position="1"/>
        <end position="24"/>
    </location>
</feature>
<evidence type="ECO:0000256" key="1">
    <source>
        <dbReference type="SAM" id="SignalP"/>
    </source>
</evidence>
<keyword evidence="1" id="KW-0732">Signal</keyword>
<keyword evidence="3" id="KW-1185">Reference proteome</keyword>
<proteinExistence type="predicted"/>
<gene>
    <name evidence="2" type="ORF">RM519_13095</name>
</gene>
<dbReference type="RefSeq" id="WP_311594273.1">
    <property type="nucleotide sequence ID" value="NZ_JAVRHV010000008.1"/>
</dbReference>
<evidence type="ECO:0000313" key="2">
    <source>
        <dbReference type="EMBL" id="MDT0554190.1"/>
    </source>
</evidence>
<comment type="caution">
    <text evidence="2">The sequence shown here is derived from an EMBL/GenBank/DDBJ whole genome shotgun (WGS) entry which is preliminary data.</text>
</comment>
<accession>A0ABU2Y8P2</accession>